<feature type="signal peptide" evidence="1">
    <location>
        <begin position="1"/>
        <end position="23"/>
    </location>
</feature>
<accession>A0A7W7VHA6</accession>
<reference evidence="3 4" key="1">
    <citation type="submission" date="2020-08" db="EMBL/GenBank/DDBJ databases">
        <title>Genomic Encyclopedia of Type Strains, Phase III (KMG-III): the genomes of soil and plant-associated and newly described type strains.</title>
        <authorList>
            <person name="Whitman W."/>
        </authorList>
    </citation>
    <scope>NUCLEOTIDE SEQUENCE [LARGE SCALE GENOMIC DNA]</scope>
    <source>
        <strain evidence="3 4">CECT 8960</strain>
    </source>
</reference>
<protein>
    <recommendedName>
        <fullName evidence="2">DUF6351 domain-containing protein</fullName>
    </recommendedName>
</protein>
<proteinExistence type="predicted"/>
<gene>
    <name evidence="3" type="ORF">FHR82_006128</name>
</gene>
<feature type="domain" description="DUF6351" evidence="2">
    <location>
        <begin position="46"/>
        <end position="686"/>
    </location>
</feature>
<dbReference type="Pfam" id="PF19878">
    <property type="entry name" value="DUF6351"/>
    <property type="match status" value="1"/>
</dbReference>
<name>A0A7W7VHA6_9PSEU</name>
<dbReference type="Proteomes" id="UP000520767">
    <property type="component" value="Unassembled WGS sequence"/>
</dbReference>
<keyword evidence="1" id="KW-0732">Signal</keyword>
<dbReference type="EMBL" id="JACHJQ010000006">
    <property type="protein sequence ID" value="MBB4909870.1"/>
    <property type="molecule type" value="Genomic_DNA"/>
</dbReference>
<organism evidence="3 4">
    <name type="scientific">Actinophytocola algeriensis</name>
    <dbReference type="NCBI Taxonomy" id="1768010"/>
    <lineage>
        <taxon>Bacteria</taxon>
        <taxon>Bacillati</taxon>
        <taxon>Actinomycetota</taxon>
        <taxon>Actinomycetes</taxon>
        <taxon>Pseudonocardiales</taxon>
        <taxon>Pseudonocardiaceae</taxon>
    </lineage>
</organism>
<feature type="chain" id="PRO_5038766306" description="DUF6351 domain-containing protein" evidence="1">
    <location>
        <begin position="24"/>
        <end position="697"/>
    </location>
</feature>
<sequence>MTRIPARAAAVLCTTALAATALAMTGLTAATAEGRPDLALAVESNTKPEFVSGGDALVRVTHGDRVRVRSNGRDVTGSFRQQPDGSLLGVVDGLREGRNTITATASRGRHASLRVVNHPRSGPVFSGRQQTPFYCQTEAFGLAPARQPLCEAPTVVSFQYRTTGGQFKPLANPADRPADLASASVDGTAVPYVVRVETGVIDRAVYQLAALYDGTDPSPVEPETGWNGRLVYNFGGGCNGGYRQGGGTAGVLDNLFLSQGYAVASSSLNVLDNNCSPIISAEAAMMVKEHFQETYGPARHTIGWGGSGGAIQQYDIADAYPGILDGIIPGISYPDPLTTMGPVTDCGLLNAYFAKGGYTPEQQRAVSGYNSYNTCRSWQATFLSRATATGSCDPIIPVEVRWDEVTNPDGLRCGAAEQWANQLGRDPRNGFVRAVLDNVGVQYGLAALEDGSITPAQFAALNAGVGGYDYAGRPIPTRTSADPRGLDAAYRADLMNSASLGLRYTPIIDQRTYLDRVTPLADIHTAEMSYIMRDRLRTQNGTYANQVIIESAPDPAQAGAAAVYQLDAMDRWLTAIGDDDSRRDKARKVIANKPADLTDGCYVSATERIAEPLTYPSGGRCGQLYPIAANPRLVAGADLSMTTIKCRLTSLDFADYPVTFTAGEKALLRKAFPTGVCDYSRKGVSERDPRGVWQTYR</sequence>
<evidence type="ECO:0000313" key="4">
    <source>
        <dbReference type="Proteomes" id="UP000520767"/>
    </source>
</evidence>
<comment type="caution">
    <text evidence="3">The sequence shown here is derived from an EMBL/GenBank/DDBJ whole genome shotgun (WGS) entry which is preliminary data.</text>
</comment>
<dbReference type="InterPro" id="IPR045556">
    <property type="entry name" value="DUF6351"/>
</dbReference>
<keyword evidence="4" id="KW-1185">Reference proteome</keyword>
<dbReference type="AlphaFoldDB" id="A0A7W7VHA6"/>
<evidence type="ECO:0000256" key="1">
    <source>
        <dbReference type="SAM" id="SignalP"/>
    </source>
</evidence>
<dbReference type="RefSeq" id="WP_311771339.1">
    <property type="nucleotide sequence ID" value="NZ_JACHJQ010000006.1"/>
</dbReference>
<evidence type="ECO:0000313" key="3">
    <source>
        <dbReference type="EMBL" id="MBB4909870.1"/>
    </source>
</evidence>
<evidence type="ECO:0000259" key="2">
    <source>
        <dbReference type="Pfam" id="PF19878"/>
    </source>
</evidence>